<dbReference type="EMBL" id="PVXO01000030">
    <property type="protein sequence ID" value="PRR79173.1"/>
    <property type="molecule type" value="Genomic_DNA"/>
</dbReference>
<comment type="caution">
    <text evidence="1">The sequence shown here is derived from an EMBL/GenBank/DDBJ whole genome shotgun (WGS) entry which is preliminary data.</text>
</comment>
<evidence type="ECO:0000313" key="2">
    <source>
        <dbReference type="Proteomes" id="UP000239706"/>
    </source>
</evidence>
<evidence type="ECO:0000313" key="1">
    <source>
        <dbReference type="EMBL" id="PRR79173.1"/>
    </source>
</evidence>
<protein>
    <recommendedName>
        <fullName evidence="3">Carboxymuconolactone decarboxylase family protein</fullName>
    </recommendedName>
</protein>
<sequence>MSKGEPKDNIKNVKISLAKSFALLVAENHLDVDDKVINTLKEEFSDGEISELCAFICFIIASQKFGAVLNLS</sequence>
<name>A0A2T0B5U4_9CLOT</name>
<evidence type="ECO:0008006" key="3">
    <source>
        <dbReference type="Google" id="ProtNLM"/>
    </source>
</evidence>
<dbReference type="Proteomes" id="UP000239706">
    <property type="component" value="Unassembled WGS sequence"/>
</dbReference>
<dbReference type="Gene3D" id="1.20.1290.10">
    <property type="entry name" value="AhpD-like"/>
    <property type="match status" value="1"/>
</dbReference>
<dbReference type="SUPFAM" id="SSF69118">
    <property type="entry name" value="AhpD-like"/>
    <property type="match status" value="1"/>
</dbReference>
<dbReference type="InterPro" id="IPR029032">
    <property type="entry name" value="AhpD-like"/>
</dbReference>
<proteinExistence type="predicted"/>
<gene>
    <name evidence="1" type="ORF">CLLI_10180</name>
</gene>
<keyword evidence="2" id="KW-1185">Reference proteome</keyword>
<accession>A0A2T0B5U4</accession>
<dbReference type="AlphaFoldDB" id="A0A2T0B5U4"/>
<reference evidence="1 2" key="1">
    <citation type="submission" date="2018-03" db="EMBL/GenBank/DDBJ databases">
        <title>Genome sequence of Clostridium liquoris DSM 100320.</title>
        <authorList>
            <person name="Poehlein A."/>
            <person name="Daniel R."/>
        </authorList>
    </citation>
    <scope>NUCLEOTIDE SEQUENCE [LARGE SCALE GENOMIC DNA]</scope>
    <source>
        <strain evidence="1 2">DSM 100320</strain>
    </source>
</reference>
<organism evidence="1 2">
    <name type="scientific">Clostridium liquoris</name>
    <dbReference type="NCBI Taxonomy" id="1289519"/>
    <lineage>
        <taxon>Bacteria</taxon>
        <taxon>Bacillati</taxon>
        <taxon>Bacillota</taxon>
        <taxon>Clostridia</taxon>
        <taxon>Eubacteriales</taxon>
        <taxon>Clostridiaceae</taxon>
        <taxon>Clostridium</taxon>
    </lineage>
</organism>